<feature type="transmembrane region" description="Helical" evidence="1">
    <location>
        <begin position="63"/>
        <end position="80"/>
    </location>
</feature>
<evidence type="ECO:0000313" key="2">
    <source>
        <dbReference type="EMBL" id="GEL96470.1"/>
    </source>
</evidence>
<keyword evidence="1" id="KW-0812">Transmembrane</keyword>
<evidence type="ECO:0000313" key="3">
    <source>
        <dbReference type="Proteomes" id="UP000321049"/>
    </source>
</evidence>
<gene>
    <name evidence="2" type="ORF">CTE05_00170</name>
</gene>
<dbReference type="EMBL" id="BJWH01000001">
    <property type="protein sequence ID" value="GEL96470.1"/>
    <property type="molecule type" value="Genomic_DNA"/>
</dbReference>
<dbReference type="InterPro" id="IPR025325">
    <property type="entry name" value="DUF4231"/>
</dbReference>
<keyword evidence="3" id="KW-1185">Reference proteome</keyword>
<accession>A0A511JEP4</accession>
<dbReference type="AlphaFoldDB" id="A0A511JEP4"/>
<keyword evidence="1" id="KW-1133">Transmembrane helix</keyword>
<dbReference type="Pfam" id="PF14015">
    <property type="entry name" value="DUF4231"/>
    <property type="match status" value="1"/>
</dbReference>
<evidence type="ECO:0008006" key="4">
    <source>
        <dbReference type="Google" id="ProtNLM"/>
    </source>
</evidence>
<evidence type="ECO:0000256" key="1">
    <source>
        <dbReference type="SAM" id="Phobius"/>
    </source>
</evidence>
<name>A0A511JEP4_9CELL</name>
<dbReference type="NCBIfam" id="NF033634">
    <property type="entry name" value="SLATT_1"/>
    <property type="match status" value="1"/>
</dbReference>
<feature type="transmembrane region" description="Helical" evidence="1">
    <location>
        <begin position="40"/>
        <end position="57"/>
    </location>
</feature>
<comment type="caution">
    <text evidence="2">The sequence shown here is derived from an EMBL/GenBank/DDBJ whole genome shotgun (WGS) entry which is preliminary data.</text>
</comment>
<protein>
    <recommendedName>
        <fullName evidence="4">DUF4231 domain-containing protein</fullName>
    </recommendedName>
</protein>
<reference evidence="2 3" key="1">
    <citation type="submission" date="2019-07" db="EMBL/GenBank/DDBJ databases">
        <title>Whole genome shotgun sequence of Cellulomonas terrae NBRC 100819.</title>
        <authorList>
            <person name="Hosoyama A."/>
            <person name="Uohara A."/>
            <person name="Ohji S."/>
            <person name="Ichikawa N."/>
        </authorList>
    </citation>
    <scope>NUCLEOTIDE SEQUENCE [LARGE SCALE GENOMIC DNA]</scope>
    <source>
        <strain evidence="2 3">NBRC 100819</strain>
    </source>
</reference>
<proteinExistence type="predicted"/>
<dbReference type="RefSeq" id="WP_222595386.1">
    <property type="nucleotide sequence ID" value="NZ_BJWH01000001.1"/>
</dbReference>
<keyword evidence="1" id="KW-0472">Membrane</keyword>
<sequence length="150" mass="16571">MSALGPTDEDGYAMSLANGSYAWYRSHAIRARQLYKGSETLLLVLAASIPLSAAIWPDDAVPPAVLGALVVVLTGARSIFHWQENYLRFSKAREAVEAERRLYRTQSAPYSDPTSRDAELAARVTAIEQEEMAGWMKVASQRPRIDDGRS</sequence>
<dbReference type="Proteomes" id="UP000321049">
    <property type="component" value="Unassembled WGS sequence"/>
</dbReference>
<organism evidence="2 3">
    <name type="scientific">Cellulomonas terrae</name>
    <dbReference type="NCBI Taxonomy" id="311234"/>
    <lineage>
        <taxon>Bacteria</taxon>
        <taxon>Bacillati</taxon>
        <taxon>Actinomycetota</taxon>
        <taxon>Actinomycetes</taxon>
        <taxon>Micrococcales</taxon>
        <taxon>Cellulomonadaceae</taxon>
        <taxon>Cellulomonas</taxon>
    </lineage>
</organism>